<dbReference type="PROSITE" id="PS00143">
    <property type="entry name" value="INSULINASE"/>
    <property type="match status" value="1"/>
</dbReference>
<dbReference type="GO" id="GO:0046872">
    <property type="term" value="F:metal ion binding"/>
    <property type="evidence" value="ECO:0007669"/>
    <property type="project" value="InterPro"/>
</dbReference>
<evidence type="ECO:0000256" key="5">
    <source>
        <dbReference type="SAM" id="SignalP"/>
    </source>
</evidence>
<dbReference type="RefSeq" id="WP_162670408.1">
    <property type="nucleotide sequence ID" value="NZ_LR593886.1"/>
</dbReference>
<dbReference type="InterPro" id="IPR050361">
    <property type="entry name" value="MPP/UQCRC_Complex"/>
</dbReference>
<comment type="similarity">
    <text evidence="2 3">Belongs to the peptidase M16 family.</text>
</comment>
<organism evidence="8 9">
    <name type="scientific">Gemmata massiliana</name>
    <dbReference type="NCBI Taxonomy" id="1210884"/>
    <lineage>
        <taxon>Bacteria</taxon>
        <taxon>Pseudomonadati</taxon>
        <taxon>Planctomycetota</taxon>
        <taxon>Planctomycetia</taxon>
        <taxon>Gemmatales</taxon>
        <taxon>Gemmataceae</taxon>
        <taxon>Gemmata</taxon>
    </lineage>
</organism>
<dbReference type="InterPro" id="IPR007863">
    <property type="entry name" value="Peptidase_M16_C"/>
</dbReference>
<dbReference type="Proteomes" id="UP000464178">
    <property type="component" value="Chromosome"/>
</dbReference>
<feature type="domain" description="Peptidase M16 N-terminal" evidence="6">
    <location>
        <begin position="589"/>
        <end position="708"/>
    </location>
</feature>
<evidence type="ECO:0000313" key="9">
    <source>
        <dbReference type="Proteomes" id="UP000464178"/>
    </source>
</evidence>
<dbReference type="InterPro" id="IPR011765">
    <property type="entry name" value="Pept_M16_N"/>
</dbReference>
<dbReference type="PANTHER" id="PTHR11851:SF49">
    <property type="entry name" value="MITOCHONDRIAL-PROCESSING PEPTIDASE SUBUNIT ALPHA"/>
    <property type="match status" value="1"/>
</dbReference>
<dbReference type="GO" id="GO:0006508">
    <property type="term" value="P:proteolysis"/>
    <property type="evidence" value="ECO:0007669"/>
    <property type="project" value="InterPro"/>
</dbReference>
<keyword evidence="5" id="KW-0732">Signal</keyword>
<comment type="cofactor">
    <cofactor evidence="1">
        <name>Zn(2+)</name>
        <dbReference type="ChEBI" id="CHEBI:29105"/>
    </cofactor>
</comment>
<dbReference type="EMBL" id="LR593886">
    <property type="protein sequence ID" value="VTR96069.1"/>
    <property type="molecule type" value="Genomic_DNA"/>
</dbReference>
<dbReference type="AlphaFoldDB" id="A0A6P2D4L4"/>
<dbReference type="Pfam" id="PF00675">
    <property type="entry name" value="Peptidase_M16"/>
    <property type="match status" value="2"/>
</dbReference>
<dbReference type="PANTHER" id="PTHR11851">
    <property type="entry name" value="METALLOPROTEASE"/>
    <property type="match status" value="1"/>
</dbReference>
<evidence type="ECO:0000259" key="7">
    <source>
        <dbReference type="Pfam" id="PF05193"/>
    </source>
</evidence>
<feature type="chain" id="PRO_5026895919" description="Peptidase M16 N-terminal domain-containing protein" evidence="5">
    <location>
        <begin position="16"/>
        <end position="974"/>
    </location>
</feature>
<reference evidence="8 9" key="1">
    <citation type="submission" date="2019-05" db="EMBL/GenBank/DDBJ databases">
        <authorList>
            <consortium name="Science for Life Laboratories"/>
        </authorList>
    </citation>
    <scope>NUCLEOTIDE SEQUENCE [LARGE SCALE GENOMIC DNA]</scope>
    <source>
        <strain evidence="8">Soil9</strain>
    </source>
</reference>
<sequence length="974" mass="105765">MSRFALGLFPLVALALLVPLTPTRGENSNAATAAGGTADPKPGSNNDAELVKTAQGMFTDLKTTTLENGLRVYLLPVKGAPVVTTMVAYRVGAADEEKDQTGLSHYLEHLMFKGTAKLMPGDVDRATQRNGGRNNAYTSEDMTVYHFDFAADRWEAALEIEADRMRNIRIDEKHEFEQEKGAVISELAGNEDSPWDLEYKAMLPLLWPKESPYSHPVIGLTEHVRGATAEIIKRHYDKWYHPNNASIIVVGGFDADAALAKIKTLFGPIPKGELPPRKKPTFYPERKEASRKEFESKFDVPRMMVGFNTVAVGTPEDPVLDVIQDVLAGGKTSRLYRKLVEDERIASEVSAANYAGRYPGWFAVNVELLQGKDRKKAEELAFAELEKLAAEPISDSELARARRKILASFLFSRESVHSLCDAIARTSTYPGAEDVSKFFQNYLDRVLKVSKDDIQRVAKQYFVRKQSAIVWSVPKEAKGGGQNLPPQPPSFGSPVLSAELLADRGEGRGSPALGLSTVGLARSGASFSPFPSGRGAGGVGLRADAPGAGAFSLTAAKRVVLPNGLTVILLEDHRLPIVVASLEVADVRLREPLDKLGVATLTGNLLEEGSAKHKGKEISALIEDTGGSLSLSSSGASFRVLTPDTDLGLGLLFECIQTPSFPEDALERMREQQLSAIADVETQPRTKAGRLFYSTVYGAHPSGRPALGKKEIVEKLTAADCKAFHKMAFAPNFATIAVVGDFKADEMTKKIEALTKDWKKSDLGAPAVAEPPKPTGGEQIVSDPNAAQVHVYIGRLGITRADPDYYKLLVMDNVLGTGPGFTDRLSSNLRDRLGLAYTVNATITSSAGKQPGTFIGFVGTFPDKFLDVKFGFFKEVNKLRDEEPSKQEVDDAKKYLLGSLPFRFTTLSGVAGELLAAERYGLGFDFLEKYRKEVGAVTPADVQAMAKKHLDPKTFQLVAVGAISKDGKALEKKK</sequence>
<gene>
    <name evidence="8" type="ORF">SOIL9_16450</name>
</gene>
<name>A0A6P2D4L4_9BACT</name>
<evidence type="ECO:0000256" key="3">
    <source>
        <dbReference type="RuleBase" id="RU004447"/>
    </source>
</evidence>
<dbReference type="InterPro" id="IPR011249">
    <property type="entry name" value="Metalloenz_LuxS/M16"/>
</dbReference>
<protein>
    <recommendedName>
        <fullName evidence="10">Peptidase M16 N-terminal domain-containing protein</fullName>
    </recommendedName>
</protein>
<accession>A0A6P2D4L4</accession>
<feature type="signal peptide" evidence="5">
    <location>
        <begin position="1"/>
        <end position="15"/>
    </location>
</feature>
<evidence type="ECO:0000313" key="8">
    <source>
        <dbReference type="EMBL" id="VTR96069.1"/>
    </source>
</evidence>
<feature type="region of interest" description="Disordered" evidence="4">
    <location>
        <begin position="27"/>
        <end position="48"/>
    </location>
</feature>
<dbReference type="SUPFAM" id="SSF63411">
    <property type="entry name" value="LuxS/MPP-like metallohydrolase"/>
    <property type="match status" value="4"/>
</dbReference>
<keyword evidence="9" id="KW-1185">Reference proteome</keyword>
<evidence type="ECO:0008006" key="10">
    <source>
        <dbReference type="Google" id="ProtNLM"/>
    </source>
</evidence>
<evidence type="ECO:0000256" key="2">
    <source>
        <dbReference type="ARBA" id="ARBA00007261"/>
    </source>
</evidence>
<dbReference type="Gene3D" id="3.30.830.10">
    <property type="entry name" value="Metalloenzyme, LuxS/M16 peptidase-like"/>
    <property type="match status" value="4"/>
</dbReference>
<feature type="domain" description="Peptidase M16 C-terminal" evidence="7">
    <location>
        <begin position="228"/>
        <end position="404"/>
    </location>
</feature>
<evidence type="ECO:0000259" key="6">
    <source>
        <dbReference type="Pfam" id="PF00675"/>
    </source>
</evidence>
<feature type="domain" description="Peptidase M16 C-terminal" evidence="7">
    <location>
        <begin position="715"/>
        <end position="895"/>
    </location>
</feature>
<evidence type="ECO:0000256" key="1">
    <source>
        <dbReference type="ARBA" id="ARBA00001947"/>
    </source>
</evidence>
<dbReference type="KEGG" id="gms:SOIL9_16450"/>
<dbReference type="InterPro" id="IPR001431">
    <property type="entry name" value="Pept_M16_Zn_BS"/>
</dbReference>
<proteinExistence type="inferred from homology"/>
<dbReference type="Pfam" id="PF05193">
    <property type="entry name" value="Peptidase_M16_C"/>
    <property type="match status" value="2"/>
</dbReference>
<evidence type="ECO:0000256" key="4">
    <source>
        <dbReference type="SAM" id="MobiDB-lite"/>
    </source>
</evidence>
<feature type="domain" description="Peptidase M16 N-terminal" evidence="6">
    <location>
        <begin position="80"/>
        <end position="194"/>
    </location>
</feature>
<dbReference type="GO" id="GO:0004222">
    <property type="term" value="F:metalloendopeptidase activity"/>
    <property type="evidence" value="ECO:0007669"/>
    <property type="project" value="InterPro"/>
</dbReference>